<name>A0A328VBX3_9CHLR</name>
<dbReference type="Gene3D" id="3.40.50.2300">
    <property type="match status" value="1"/>
</dbReference>
<dbReference type="PANTHER" id="PTHR48111:SF1">
    <property type="entry name" value="TWO-COMPONENT RESPONSE REGULATOR ORR33"/>
    <property type="match status" value="1"/>
</dbReference>
<dbReference type="PANTHER" id="PTHR48111">
    <property type="entry name" value="REGULATOR OF RPOS"/>
    <property type="match status" value="1"/>
</dbReference>
<organism evidence="8 9">
    <name type="scientific">Thermogemmatispora tikiterensis</name>
    <dbReference type="NCBI Taxonomy" id="1825093"/>
    <lineage>
        <taxon>Bacteria</taxon>
        <taxon>Bacillati</taxon>
        <taxon>Chloroflexota</taxon>
        <taxon>Ktedonobacteria</taxon>
        <taxon>Thermogemmatisporales</taxon>
        <taxon>Thermogemmatisporaceae</taxon>
        <taxon>Thermogemmatispora</taxon>
    </lineage>
</organism>
<dbReference type="InterPro" id="IPR001789">
    <property type="entry name" value="Sig_transdc_resp-reg_receiver"/>
</dbReference>
<dbReference type="SMART" id="SM00448">
    <property type="entry name" value="REC"/>
    <property type="match status" value="1"/>
</dbReference>
<accession>A0A328VBX3</accession>
<gene>
    <name evidence="8" type="ORF">A4R35_06600</name>
</gene>
<evidence type="ECO:0000256" key="1">
    <source>
        <dbReference type="ARBA" id="ARBA00022553"/>
    </source>
</evidence>
<dbReference type="Proteomes" id="UP000248706">
    <property type="component" value="Unassembled WGS sequence"/>
</dbReference>
<keyword evidence="5" id="KW-0804">Transcription</keyword>
<evidence type="ECO:0000256" key="5">
    <source>
        <dbReference type="ARBA" id="ARBA00023163"/>
    </source>
</evidence>
<keyword evidence="4" id="KW-0238">DNA-binding</keyword>
<dbReference type="EMBL" id="MCIF01000002">
    <property type="protein sequence ID" value="RAQ95198.1"/>
    <property type="molecule type" value="Genomic_DNA"/>
</dbReference>
<proteinExistence type="predicted"/>
<keyword evidence="2" id="KW-0902">Two-component regulatory system</keyword>
<sequence>MPRVLFVDDDPHTQGRIKQALEHMFTVRCASSLEEARRCLLEEPPDLLICEIVLGNENGLDLCRFVRDQSSLRHLPVMILSSQMTVQDKIAGFAAGADDYVVKPVDARHLAARLRLLLRIKQLELRNQD</sequence>
<dbReference type="GO" id="GO:0032993">
    <property type="term" value="C:protein-DNA complex"/>
    <property type="evidence" value="ECO:0007669"/>
    <property type="project" value="TreeGrafter"/>
</dbReference>
<evidence type="ECO:0000256" key="6">
    <source>
        <dbReference type="PROSITE-ProRule" id="PRU00169"/>
    </source>
</evidence>
<dbReference type="GO" id="GO:0005829">
    <property type="term" value="C:cytosol"/>
    <property type="evidence" value="ECO:0007669"/>
    <property type="project" value="TreeGrafter"/>
</dbReference>
<dbReference type="InterPro" id="IPR039420">
    <property type="entry name" value="WalR-like"/>
</dbReference>
<evidence type="ECO:0000313" key="9">
    <source>
        <dbReference type="Proteomes" id="UP000248706"/>
    </source>
</evidence>
<evidence type="ECO:0000256" key="3">
    <source>
        <dbReference type="ARBA" id="ARBA00023015"/>
    </source>
</evidence>
<keyword evidence="9" id="KW-1185">Reference proteome</keyword>
<keyword evidence="1" id="KW-0597">Phosphoprotein</keyword>
<keyword evidence="3" id="KW-0805">Transcription regulation</keyword>
<dbReference type="GO" id="GO:0000156">
    <property type="term" value="F:phosphorelay response regulator activity"/>
    <property type="evidence" value="ECO:0007669"/>
    <property type="project" value="TreeGrafter"/>
</dbReference>
<dbReference type="GO" id="GO:0000976">
    <property type="term" value="F:transcription cis-regulatory region binding"/>
    <property type="evidence" value="ECO:0007669"/>
    <property type="project" value="TreeGrafter"/>
</dbReference>
<dbReference type="SUPFAM" id="SSF52172">
    <property type="entry name" value="CheY-like"/>
    <property type="match status" value="1"/>
</dbReference>
<dbReference type="AlphaFoldDB" id="A0A328VBX3"/>
<dbReference type="GO" id="GO:0006355">
    <property type="term" value="P:regulation of DNA-templated transcription"/>
    <property type="evidence" value="ECO:0007669"/>
    <property type="project" value="TreeGrafter"/>
</dbReference>
<comment type="caution">
    <text evidence="6">Lacks conserved residue(s) required for the propagation of feature annotation.</text>
</comment>
<evidence type="ECO:0000256" key="4">
    <source>
        <dbReference type="ARBA" id="ARBA00023125"/>
    </source>
</evidence>
<feature type="domain" description="Response regulatory" evidence="7">
    <location>
        <begin position="3"/>
        <end position="118"/>
    </location>
</feature>
<reference evidence="8 9" key="1">
    <citation type="submission" date="2016-08" db="EMBL/GenBank/DDBJ databases">
        <title>Analysis of Carbohydrate Active Enzymes in Thermogemmatispora T81 Reveals Carbohydrate Degradation Ability.</title>
        <authorList>
            <person name="Tomazini A."/>
            <person name="Lal S."/>
            <person name="Stott M."/>
            <person name="Henrissat B."/>
            <person name="Polikarpov I."/>
            <person name="Sparling R."/>
            <person name="Levin D.B."/>
        </authorList>
    </citation>
    <scope>NUCLEOTIDE SEQUENCE [LARGE SCALE GENOMIC DNA]</scope>
    <source>
        <strain evidence="8 9">T81</strain>
    </source>
</reference>
<evidence type="ECO:0000259" key="7">
    <source>
        <dbReference type="PROSITE" id="PS50110"/>
    </source>
</evidence>
<comment type="caution">
    <text evidence="8">The sequence shown here is derived from an EMBL/GenBank/DDBJ whole genome shotgun (WGS) entry which is preliminary data.</text>
</comment>
<evidence type="ECO:0000313" key="8">
    <source>
        <dbReference type="EMBL" id="RAQ95198.1"/>
    </source>
</evidence>
<protein>
    <recommendedName>
        <fullName evidence="7">Response regulatory domain-containing protein</fullName>
    </recommendedName>
</protein>
<dbReference type="InterPro" id="IPR011006">
    <property type="entry name" value="CheY-like_superfamily"/>
</dbReference>
<dbReference type="Pfam" id="PF00072">
    <property type="entry name" value="Response_reg"/>
    <property type="match status" value="1"/>
</dbReference>
<dbReference type="CDD" id="cd17574">
    <property type="entry name" value="REC_OmpR"/>
    <property type="match status" value="1"/>
</dbReference>
<evidence type="ECO:0000256" key="2">
    <source>
        <dbReference type="ARBA" id="ARBA00023012"/>
    </source>
</evidence>
<dbReference type="PROSITE" id="PS50110">
    <property type="entry name" value="RESPONSE_REGULATORY"/>
    <property type="match status" value="1"/>
</dbReference>